<evidence type="ECO:0000313" key="2">
    <source>
        <dbReference type="EMBL" id="NKG21072.1"/>
    </source>
</evidence>
<comment type="caution">
    <text evidence="2">The sequence shown here is derived from an EMBL/GenBank/DDBJ whole genome shotgun (WGS) entry which is preliminary data.</text>
</comment>
<feature type="compositionally biased region" description="Basic and acidic residues" evidence="1">
    <location>
        <begin position="130"/>
        <end position="140"/>
    </location>
</feature>
<dbReference type="Proteomes" id="UP000746595">
    <property type="component" value="Unassembled WGS sequence"/>
</dbReference>
<name>A0ABX1G496_9MICC</name>
<accession>A0ABX1G496</accession>
<dbReference type="RefSeq" id="WP_168151897.1">
    <property type="nucleotide sequence ID" value="NZ_JAAWVT010000004.1"/>
</dbReference>
<evidence type="ECO:0000256" key="1">
    <source>
        <dbReference type="SAM" id="MobiDB-lite"/>
    </source>
</evidence>
<dbReference type="EMBL" id="JAAWVT010000004">
    <property type="protein sequence ID" value="NKG21072.1"/>
    <property type="molecule type" value="Genomic_DNA"/>
</dbReference>
<reference evidence="2 3" key="1">
    <citation type="submission" date="2020-04" db="EMBL/GenBank/DDBJ databases">
        <title>Paeniglutamicibacter sp. ANT13_2, a novel actinomycete isolated from sediment in Antarctica.</title>
        <authorList>
            <person name="Sakdapetsiri C."/>
            <person name="Pinyakong O."/>
        </authorList>
    </citation>
    <scope>NUCLEOTIDE SEQUENCE [LARGE SCALE GENOMIC DNA]</scope>
    <source>
        <strain evidence="2 3">ANT13_2</strain>
    </source>
</reference>
<gene>
    <name evidence="2" type="ORF">HED64_10190</name>
</gene>
<feature type="region of interest" description="Disordered" evidence="1">
    <location>
        <begin position="105"/>
        <end position="140"/>
    </location>
</feature>
<proteinExistence type="predicted"/>
<keyword evidence="3" id="KW-1185">Reference proteome</keyword>
<protein>
    <submittedName>
        <fullName evidence="2">Uncharacterized protein</fullName>
    </submittedName>
</protein>
<sequence length="140" mass="15253">MINQTQAQALATLLNQIRPRWSTASMMTILQKNHGIPAPFGDVAAAAIAAARDATVLTPGLIFTDPRFWPEAAKAKLPPSPKCPEHPEEDAHHCRACLADVIAGDREPDAVGKGQQRPGKPHPPPPNWRTWRDTHPPLDT</sequence>
<organism evidence="2 3">
    <name type="scientific">Paeniglutamicibacter terrestris</name>
    <dbReference type="NCBI Taxonomy" id="2723403"/>
    <lineage>
        <taxon>Bacteria</taxon>
        <taxon>Bacillati</taxon>
        <taxon>Actinomycetota</taxon>
        <taxon>Actinomycetes</taxon>
        <taxon>Micrococcales</taxon>
        <taxon>Micrococcaceae</taxon>
        <taxon>Paeniglutamicibacter</taxon>
    </lineage>
</organism>
<evidence type="ECO:0000313" key="3">
    <source>
        <dbReference type="Proteomes" id="UP000746595"/>
    </source>
</evidence>